<comment type="caution">
    <text evidence="2">The sequence shown here is derived from an EMBL/GenBank/DDBJ whole genome shotgun (WGS) entry which is preliminary data.</text>
</comment>
<proteinExistence type="predicted"/>
<dbReference type="PANTHER" id="PTHR33919:SF11">
    <property type="entry name" value="EXPRESSED PROTEIN"/>
    <property type="match status" value="1"/>
</dbReference>
<keyword evidence="1" id="KW-1133">Transmembrane helix</keyword>
<name>A0ABD1QRY0_9LAMI</name>
<keyword evidence="1" id="KW-0812">Transmembrane</keyword>
<feature type="transmembrane region" description="Helical" evidence="1">
    <location>
        <begin position="54"/>
        <end position="76"/>
    </location>
</feature>
<organism evidence="2 3">
    <name type="scientific">Forsythia ovata</name>
    <dbReference type="NCBI Taxonomy" id="205694"/>
    <lineage>
        <taxon>Eukaryota</taxon>
        <taxon>Viridiplantae</taxon>
        <taxon>Streptophyta</taxon>
        <taxon>Embryophyta</taxon>
        <taxon>Tracheophyta</taxon>
        <taxon>Spermatophyta</taxon>
        <taxon>Magnoliopsida</taxon>
        <taxon>eudicotyledons</taxon>
        <taxon>Gunneridae</taxon>
        <taxon>Pentapetalae</taxon>
        <taxon>asterids</taxon>
        <taxon>lamiids</taxon>
        <taxon>Lamiales</taxon>
        <taxon>Oleaceae</taxon>
        <taxon>Forsythieae</taxon>
        <taxon>Forsythia</taxon>
    </lineage>
</organism>
<dbReference type="AlphaFoldDB" id="A0ABD1QRY0"/>
<evidence type="ECO:0000313" key="3">
    <source>
        <dbReference type="Proteomes" id="UP001604277"/>
    </source>
</evidence>
<sequence length="160" mass="17726">MAFRSSAYWKSLSNRLRGSSNFTTSTSPKMKAYAPAADLLNSPNIKSKAAKGDFVPVFVAMGMIGMSVGFGIYTALHQLARAPNVFVKKSKRETVPEVEEPEQVVEVADKFIKKSFFRKVGHVQNLYRQEIMSNPIGGDIFTRPPRVETLKDVGGDPKLQ</sequence>
<dbReference type="Proteomes" id="UP001604277">
    <property type="component" value="Unassembled WGS sequence"/>
</dbReference>
<accession>A0ABD1QRY0</accession>
<protein>
    <submittedName>
        <fullName evidence="2">Uncharacterized protein</fullName>
    </submittedName>
</protein>
<dbReference type="PANTHER" id="PTHR33919">
    <property type="entry name" value="OS09G0127700 PROTEIN"/>
    <property type="match status" value="1"/>
</dbReference>
<evidence type="ECO:0000256" key="1">
    <source>
        <dbReference type="SAM" id="Phobius"/>
    </source>
</evidence>
<gene>
    <name evidence="2" type="ORF">Fot_47989</name>
</gene>
<dbReference type="EMBL" id="JBFOLJ010000014">
    <property type="protein sequence ID" value="KAL2478975.1"/>
    <property type="molecule type" value="Genomic_DNA"/>
</dbReference>
<keyword evidence="3" id="KW-1185">Reference proteome</keyword>
<reference evidence="3" key="1">
    <citation type="submission" date="2024-07" db="EMBL/GenBank/DDBJ databases">
        <title>Two chromosome-level genome assemblies of Korean endemic species Abeliophyllum distichum and Forsythia ovata (Oleaceae).</title>
        <authorList>
            <person name="Jang H."/>
        </authorList>
    </citation>
    <scope>NUCLEOTIDE SEQUENCE [LARGE SCALE GENOMIC DNA]</scope>
</reference>
<keyword evidence="1" id="KW-0472">Membrane</keyword>
<evidence type="ECO:0000313" key="2">
    <source>
        <dbReference type="EMBL" id="KAL2478975.1"/>
    </source>
</evidence>